<evidence type="ECO:0000256" key="5">
    <source>
        <dbReference type="ARBA" id="ARBA00022679"/>
    </source>
</evidence>
<feature type="region of interest" description="Disordered" evidence="11">
    <location>
        <begin position="107"/>
        <end position="140"/>
    </location>
</feature>
<dbReference type="SUPFAM" id="SSF143631">
    <property type="entry name" value="ApbE-like"/>
    <property type="match status" value="1"/>
</dbReference>
<protein>
    <recommendedName>
        <fullName evidence="3">FAD:protein FMN transferase</fullName>
        <ecNumber evidence="2">2.7.1.180</ecNumber>
    </recommendedName>
    <alternativeName>
        <fullName evidence="9">Flavin transferase</fullName>
    </alternativeName>
</protein>
<keyword evidence="4" id="KW-0285">Flavoprotein</keyword>
<evidence type="ECO:0000256" key="2">
    <source>
        <dbReference type="ARBA" id="ARBA00011955"/>
    </source>
</evidence>
<comment type="catalytic activity">
    <reaction evidence="10">
        <text>L-threonyl-[protein] + FAD = FMN-L-threonyl-[protein] + AMP + H(+)</text>
        <dbReference type="Rhea" id="RHEA:36847"/>
        <dbReference type="Rhea" id="RHEA-COMP:11060"/>
        <dbReference type="Rhea" id="RHEA-COMP:11061"/>
        <dbReference type="ChEBI" id="CHEBI:15378"/>
        <dbReference type="ChEBI" id="CHEBI:30013"/>
        <dbReference type="ChEBI" id="CHEBI:57692"/>
        <dbReference type="ChEBI" id="CHEBI:74257"/>
        <dbReference type="ChEBI" id="CHEBI:456215"/>
        <dbReference type="EC" id="2.7.1.180"/>
    </reaction>
</comment>
<evidence type="ECO:0000256" key="7">
    <source>
        <dbReference type="ARBA" id="ARBA00022827"/>
    </source>
</evidence>
<keyword evidence="5" id="KW-0808">Transferase</keyword>
<dbReference type="GO" id="GO:0046872">
    <property type="term" value="F:metal ion binding"/>
    <property type="evidence" value="ECO:0007669"/>
    <property type="project" value="UniProtKB-KW"/>
</dbReference>
<dbReference type="GO" id="GO:0016740">
    <property type="term" value="F:transferase activity"/>
    <property type="evidence" value="ECO:0007669"/>
    <property type="project" value="UniProtKB-KW"/>
</dbReference>
<reference evidence="12 13" key="1">
    <citation type="submission" date="2020-08" db="EMBL/GenBank/DDBJ databases">
        <title>Sequencing the genomes of 1000 actinobacteria strains.</title>
        <authorList>
            <person name="Klenk H.-P."/>
        </authorList>
    </citation>
    <scope>NUCLEOTIDE SEQUENCE [LARGE SCALE GENOMIC DNA]</scope>
    <source>
        <strain evidence="12 13">DSM 45886</strain>
    </source>
</reference>
<keyword evidence="12" id="KW-0449">Lipoprotein</keyword>
<evidence type="ECO:0000313" key="13">
    <source>
        <dbReference type="Proteomes" id="UP000578819"/>
    </source>
</evidence>
<evidence type="ECO:0000256" key="9">
    <source>
        <dbReference type="ARBA" id="ARBA00031306"/>
    </source>
</evidence>
<evidence type="ECO:0000256" key="6">
    <source>
        <dbReference type="ARBA" id="ARBA00022723"/>
    </source>
</evidence>
<dbReference type="EC" id="2.7.1.180" evidence="2"/>
<dbReference type="Pfam" id="PF02424">
    <property type="entry name" value="ApbE"/>
    <property type="match status" value="1"/>
</dbReference>
<organism evidence="12 13">
    <name type="scientific">Micromonospora polyrhachis</name>
    <dbReference type="NCBI Taxonomy" id="1282883"/>
    <lineage>
        <taxon>Bacteria</taxon>
        <taxon>Bacillati</taxon>
        <taxon>Actinomycetota</taxon>
        <taxon>Actinomycetes</taxon>
        <taxon>Micromonosporales</taxon>
        <taxon>Micromonosporaceae</taxon>
        <taxon>Micromonospora</taxon>
    </lineage>
</organism>
<dbReference type="EMBL" id="JACHJW010000001">
    <property type="protein sequence ID" value="MBB4962171.1"/>
    <property type="molecule type" value="Genomic_DNA"/>
</dbReference>
<dbReference type="PANTHER" id="PTHR30040">
    <property type="entry name" value="THIAMINE BIOSYNTHESIS LIPOPROTEIN APBE"/>
    <property type="match status" value="1"/>
</dbReference>
<comment type="cofactor">
    <cofactor evidence="1">
        <name>Mg(2+)</name>
        <dbReference type="ChEBI" id="CHEBI:18420"/>
    </cofactor>
</comment>
<evidence type="ECO:0000256" key="8">
    <source>
        <dbReference type="ARBA" id="ARBA00022842"/>
    </source>
</evidence>
<evidence type="ECO:0000256" key="3">
    <source>
        <dbReference type="ARBA" id="ARBA00016337"/>
    </source>
</evidence>
<evidence type="ECO:0000256" key="4">
    <source>
        <dbReference type="ARBA" id="ARBA00022630"/>
    </source>
</evidence>
<sequence>MRTARWAYQGTPVRVTVTDPTTMIGARRLVMAELAKINRVCGRGRSDTELAQVHRATGQPTPVSPPLGGLMSAALSAAELTDGDVDPTIGAALLRLRLRRPWLSGGDAASTDRALPAGSAHAPGPTDLPRPAAPADTARPAGPVAGWRSVILHEGCLTVPPAVVLDLGAIVPAYAAQRCADLLISRYDGGALVGVGRCAATAGAIPADGWPVSVDTERIMLAGGALATSSGLDRNPPGFGIVDPRTGLPPAPLWAGVSVAAATCVAAKALSMAAVLRGYDAVSWLESLGVAARLVTVDGIRKSVGAGLERPGLWPAWHPASTLTPVRRRHS</sequence>
<dbReference type="Gene3D" id="3.10.520.10">
    <property type="entry name" value="ApbE-like domains"/>
    <property type="match status" value="1"/>
</dbReference>
<keyword evidence="8" id="KW-0460">Magnesium</keyword>
<keyword evidence="6" id="KW-0479">Metal-binding</keyword>
<dbReference type="PANTHER" id="PTHR30040:SF2">
    <property type="entry name" value="FAD:PROTEIN FMN TRANSFERASE"/>
    <property type="match status" value="1"/>
</dbReference>
<dbReference type="RefSeq" id="WP_184538206.1">
    <property type="nucleotide sequence ID" value="NZ_JACHJW010000001.1"/>
</dbReference>
<evidence type="ECO:0000256" key="11">
    <source>
        <dbReference type="SAM" id="MobiDB-lite"/>
    </source>
</evidence>
<keyword evidence="13" id="KW-1185">Reference proteome</keyword>
<proteinExistence type="predicted"/>
<comment type="caution">
    <text evidence="12">The sequence shown here is derived from an EMBL/GenBank/DDBJ whole genome shotgun (WGS) entry which is preliminary data.</text>
</comment>
<evidence type="ECO:0000256" key="1">
    <source>
        <dbReference type="ARBA" id="ARBA00001946"/>
    </source>
</evidence>
<name>A0A7W7SX31_9ACTN</name>
<evidence type="ECO:0000313" key="12">
    <source>
        <dbReference type="EMBL" id="MBB4962171.1"/>
    </source>
</evidence>
<gene>
    <name evidence="12" type="ORF">FHR38_005904</name>
</gene>
<dbReference type="AlphaFoldDB" id="A0A7W7SX31"/>
<accession>A0A7W7SX31</accession>
<evidence type="ECO:0000256" key="10">
    <source>
        <dbReference type="ARBA" id="ARBA00048540"/>
    </source>
</evidence>
<dbReference type="InterPro" id="IPR003374">
    <property type="entry name" value="ApbE-like_sf"/>
</dbReference>
<dbReference type="InterPro" id="IPR024932">
    <property type="entry name" value="ApbE"/>
</dbReference>
<dbReference type="Proteomes" id="UP000578819">
    <property type="component" value="Unassembled WGS sequence"/>
</dbReference>
<keyword evidence="7" id="KW-0274">FAD</keyword>